<dbReference type="RefSeq" id="WP_078927378.1">
    <property type="nucleotide sequence ID" value="NZ_FUXB01000019.1"/>
</dbReference>
<evidence type="ECO:0000313" key="3">
    <source>
        <dbReference type="Proteomes" id="UP000190834"/>
    </source>
</evidence>
<dbReference type="GeneID" id="70582240"/>
<organism evidence="2 3">
    <name type="scientific">Vibrio cincinnatiensis DSM 19608</name>
    <dbReference type="NCBI Taxonomy" id="1123491"/>
    <lineage>
        <taxon>Bacteria</taxon>
        <taxon>Pseudomonadati</taxon>
        <taxon>Pseudomonadota</taxon>
        <taxon>Gammaproteobacteria</taxon>
        <taxon>Vibrionales</taxon>
        <taxon>Vibrionaceae</taxon>
        <taxon>Vibrio</taxon>
    </lineage>
</organism>
<accession>A0A1T4S651</accession>
<dbReference type="AlphaFoldDB" id="A0A1T4S651"/>
<dbReference type="STRING" id="1123491.SAMN02745782_03040"/>
<protein>
    <submittedName>
        <fullName evidence="2">Type VI secretion system protein ImpA</fullName>
    </submittedName>
</protein>
<dbReference type="PANTHER" id="PTHR37951">
    <property type="entry name" value="CYTOPLASMIC PROTEIN-RELATED"/>
    <property type="match status" value="1"/>
</dbReference>
<dbReference type="EMBL" id="FUXB01000019">
    <property type="protein sequence ID" value="SKA23713.1"/>
    <property type="molecule type" value="Genomic_DNA"/>
</dbReference>
<dbReference type="PANTHER" id="PTHR37951:SF1">
    <property type="entry name" value="TYPE VI SECRETION SYSTEM COMPONENT TSSA1"/>
    <property type="match status" value="1"/>
</dbReference>
<gene>
    <name evidence="2" type="ORF">SAMN02745782_03040</name>
</gene>
<dbReference type="NCBIfam" id="TIGR03363">
    <property type="entry name" value="VI_chp_8"/>
    <property type="match status" value="1"/>
</dbReference>
<dbReference type="InterPro" id="IPR017740">
    <property type="entry name" value="TssA-like"/>
</dbReference>
<keyword evidence="3" id="KW-1185">Reference proteome</keyword>
<evidence type="ECO:0000313" key="2">
    <source>
        <dbReference type="EMBL" id="SKA23713.1"/>
    </source>
</evidence>
<proteinExistence type="predicted"/>
<dbReference type="Proteomes" id="UP000190834">
    <property type="component" value="Unassembled WGS sequence"/>
</dbReference>
<dbReference type="Pfam" id="PF06812">
    <property type="entry name" value="ImpA_N"/>
    <property type="match status" value="1"/>
</dbReference>
<evidence type="ECO:0000259" key="1">
    <source>
        <dbReference type="Pfam" id="PF06812"/>
    </source>
</evidence>
<feature type="domain" description="ImpA N-terminal" evidence="1">
    <location>
        <begin position="16"/>
        <end position="144"/>
    </location>
</feature>
<sequence length="376" mass="42397">MGFEDIDYGWLNAAKAAIAGESPTGIDPRGDITPQSLYYRLKDQRMQARNIERNAIVEEEPLLSHSSLWRVFLEELPLALATQTKDLEFVAWLIEALTRLQGFRGMAIGYELASYYIEHYWPHLHPMPDEEGIETRISPIIGLNGIDNEGTLVFPLACIPITEQGSEQAYAYWEYQQALEIERLDEDKKRAKHNQGVAALDDIVQTAKASSSTFYQELEQDLQSAIDNFRHFSEVLDKVCGEVTPSSYIAHKLDTIYAAVKHLAGDKLIKSVGVSTPEVLDGQEEVGLNAENNTRAGLHRELWNANVESRQEAIEQLRKVADFFRETEPHSPVSYTIEQVIRWCGMALPDLLAELISDGEAKKGYFRLVGIANKDE</sequence>
<dbReference type="OrthoDB" id="9771118at2"/>
<dbReference type="InterPro" id="IPR010657">
    <property type="entry name" value="ImpA_N"/>
</dbReference>
<reference evidence="3" key="1">
    <citation type="submission" date="2017-02" db="EMBL/GenBank/DDBJ databases">
        <authorList>
            <person name="Varghese N."/>
            <person name="Submissions S."/>
        </authorList>
    </citation>
    <scope>NUCLEOTIDE SEQUENCE [LARGE SCALE GENOMIC DNA]</scope>
    <source>
        <strain evidence="3">DSM 19608</strain>
    </source>
</reference>
<name>A0A1T4S651_VIBCI</name>